<dbReference type="Proteomes" id="UP000509367">
    <property type="component" value="Chromosome"/>
</dbReference>
<reference evidence="1 2" key="1">
    <citation type="submission" date="2020-06" db="EMBL/GenBank/DDBJ databases">
        <title>Oricola thermophila sp. nov. isolated from a tidal sediments.</title>
        <authorList>
            <person name="Kwon K.K."/>
            <person name="Yang S.-H."/>
            <person name="Park M.-J."/>
        </authorList>
    </citation>
    <scope>NUCLEOTIDE SEQUENCE [LARGE SCALE GENOMIC DNA]</scope>
    <source>
        <strain evidence="1 2">MEBiC13590</strain>
    </source>
</reference>
<proteinExistence type="predicted"/>
<accession>A0A6N1VCU9</accession>
<dbReference type="AlphaFoldDB" id="A0A6N1VCU9"/>
<evidence type="ECO:0000313" key="1">
    <source>
        <dbReference type="EMBL" id="QKV18730.1"/>
    </source>
</evidence>
<evidence type="ECO:0000313" key="2">
    <source>
        <dbReference type="Proteomes" id="UP000509367"/>
    </source>
</evidence>
<dbReference type="RefSeq" id="WP_175276623.1">
    <property type="nucleotide sequence ID" value="NZ_CP054836.1"/>
</dbReference>
<sequence length="165" mass="17987">MGTFLAAVIAIGLVLSVVGGSGKGRRRKSGKKRSATPREPYAELYRDGNWTELTAADVTAMLKPWRERKNEMARMARRAASIEDDLRDGKIGRQAALVALAPMVKAAEDLSDDAMALQDELHFNTDAGYDKLQSLIDDIEDACMDVESAFDAVESATPEDDDILP</sequence>
<gene>
    <name evidence="1" type="ORF">HTY61_09845</name>
</gene>
<name>A0A6N1VCU9_9HYPH</name>
<dbReference type="KEGG" id="orm:HTY61_09845"/>
<keyword evidence="2" id="KW-1185">Reference proteome</keyword>
<organism evidence="1 2">
    <name type="scientific">Oricola thermophila</name>
    <dbReference type="NCBI Taxonomy" id="2742145"/>
    <lineage>
        <taxon>Bacteria</taxon>
        <taxon>Pseudomonadati</taxon>
        <taxon>Pseudomonadota</taxon>
        <taxon>Alphaproteobacteria</taxon>
        <taxon>Hyphomicrobiales</taxon>
        <taxon>Ahrensiaceae</taxon>
        <taxon>Oricola</taxon>
    </lineage>
</organism>
<dbReference type="EMBL" id="CP054836">
    <property type="protein sequence ID" value="QKV18730.1"/>
    <property type="molecule type" value="Genomic_DNA"/>
</dbReference>
<protein>
    <submittedName>
        <fullName evidence="1">Uncharacterized protein</fullName>
    </submittedName>
</protein>